<dbReference type="GO" id="GO:0003964">
    <property type="term" value="F:RNA-directed DNA polymerase activity"/>
    <property type="evidence" value="ECO:0007669"/>
    <property type="project" value="UniProtKB-KW"/>
</dbReference>
<dbReference type="PANTHER" id="PTHR33116">
    <property type="entry name" value="REVERSE TRANSCRIPTASE ZINC-BINDING DOMAIN-CONTAINING PROTEIN-RELATED-RELATED"/>
    <property type="match status" value="1"/>
</dbReference>
<proteinExistence type="predicted"/>
<dbReference type="EMBL" id="SMMG02000005">
    <property type="protein sequence ID" value="KAA3474069.1"/>
    <property type="molecule type" value="Genomic_DNA"/>
</dbReference>
<comment type="caution">
    <text evidence="1">The sequence shown here is derived from an EMBL/GenBank/DDBJ whole genome shotgun (WGS) entry which is preliminary data.</text>
</comment>
<protein>
    <submittedName>
        <fullName evidence="1">LINE-1 reverse transcriptase isogeny</fullName>
    </submittedName>
</protein>
<dbReference type="CDD" id="cd01650">
    <property type="entry name" value="RT_nLTR_like"/>
    <property type="match status" value="1"/>
</dbReference>
<dbReference type="OrthoDB" id="1001105at2759"/>
<gene>
    <name evidence="1" type="ORF">EPI10_024397</name>
</gene>
<sequence>MEFINKMNIVLIPKIGSPTNLKDFRLISLCTVLYKIIAKITANHLQKMLESCIDEAQNAFVLGCPITDNVLLAYEAFDANETYNQEGLIRGMKVCRRGPQITHLMFADDCLLFGEVTRDGANVLKGILREYEDISGQRINFENFTTFFSSNITNASKEVVSQMMNMRSSTEPEKYLSLPNIVRDDKRKAFQSLKDKMRAKISGWSIRHLSQGGKEDNYLPILGEAYGPPRAFWRLKCARELVRKDGRAWSGEATGEYTVRSAFKWLIHNHYGISTDGNFYPYSNLYKRLWNIDLPSKIKITTWRIMNNFVSTYANLYYRGLMNSANCPAATVVWKQLNMFFKSVCTQ</sequence>
<keyword evidence="1" id="KW-0548">Nucleotidyltransferase</keyword>
<keyword evidence="1" id="KW-0808">Transferase</keyword>
<evidence type="ECO:0000313" key="2">
    <source>
        <dbReference type="Proteomes" id="UP000325315"/>
    </source>
</evidence>
<accession>A0A5B6VWU2</accession>
<name>A0A5B6VWU2_9ROSI</name>
<evidence type="ECO:0000313" key="1">
    <source>
        <dbReference type="EMBL" id="KAA3474069.1"/>
    </source>
</evidence>
<organism evidence="1 2">
    <name type="scientific">Gossypium australe</name>
    <dbReference type="NCBI Taxonomy" id="47621"/>
    <lineage>
        <taxon>Eukaryota</taxon>
        <taxon>Viridiplantae</taxon>
        <taxon>Streptophyta</taxon>
        <taxon>Embryophyta</taxon>
        <taxon>Tracheophyta</taxon>
        <taxon>Spermatophyta</taxon>
        <taxon>Magnoliopsida</taxon>
        <taxon>eudicotyledons</taxon>
        <taxon>Gunneridae</taxon>
        <taxon>Pentapetalae</taxon>
        <taxon>rosids</taxon>
        <taxon>malvids</taxon>
        <taxon>Malvales</taxon>
        <taxon>Malvaceae</taxon>
        <taxon>Malvoideae</taxon>
        <taxon>Gossypium</taxon>
    </lineage>
</organism>
<dbReference type="Proteomes" id="UP000325315">
    <property type="component" value="Unassembled WGS sequence"/>
</dbReference>
<dbReference type="AlphaFoldDB" id="A0A5B6VWU2"/>
<reference evidence="2" key="1">
    <citation type="journal article" date="2019" name="Plant Biotechnol. J.">
        <title>Genome sequencing of the Australian wild diploid species Gossypium australe highlights disease resistance and delayed gland morphogenesis.</title>
        <authorList>
            <person name="Cai Y."/>
            <person name="Cai X."/>
            <person name="Wang Q."/>
            <person name="Wang P."/>
            <person name="Zhang Y."/>
            <person name="Cai C."/>
            <person name="Xu Y."/>
            <person name="Wang K."/>
            <person name="Zhou Z."/>
            <person name="Wang C."/>
            <person name="Geng S."/>
            <person name="Li B."/>
            <person name="Dong Q."/>
            <person name="Hou Y."/>
            <person name="Wang H."/>
            <person name="Ai P."/>
            <person name="Liu Z."/>
            <person name="Yi F."/>
            <person name="Sun M."/>
            <person name="An G."/>
            <person name="Cheng J."/>
            <person name="Zhang Y."/>
            <person name="Shi Q."/>
            <person name="Xie Y."/>
            <person name="Shi X."/>
            <person name="Chang Y."/>
            <person name="Huang F."/>
            <person name="Chen Y."/>
            <person name="Hong S."/>
            <person name="Mi L."/>
            <person name="Sun Q."/>
            <person name="Zhang L."/>
            <person name="Zhou B."/>
            <person name="Peng R."/>
            <person name="Zhang X."/>
            <person name="Liu F."/>
        </authorList>
    </citation>
    <scope>NUCLEOTIDE SEQUENCE [LARGE SCALE GENOMIC DNA]</scope>
    <source>
        <strain evidence="2">cv. PA1801</strain>
    </source>
</reference>
<dbReference type="PANTHER" id="PTHR33116:SF86">
    <property type="entry name" value="REVERSE TRANSCRIPTASE DOMAIN-CONTAINING PROTEIN"/>
    <property type="match status" value="1"/>
</dbReference>
<keyword evidence="2" id="KW-1185">Reference proteome</keyword>
<keyword evidence="1" id="KW-0695">RNA-directed DNA polymerase</keyword>